<evidence type="ECO:0000313" key="2">
    <source>
        <dbReference type="Proteomes" id="UP000632377"/>
    </source>
</evidence>
<dbReference type="RefSeq" id="WP_202751350.1">
    <property type="nucleotide sequence ID" value="NZ_JAESWC010000025.1"/>
</dbReference>
<keyword evidence="2" id="KW-1185">Reference proteome</keyword>
<comment type="caution">
    <text evidence="1">The sequence shown here is derived from an EMBL/GenBank/DDBJ whole genome shotgun (WGS) entry which is preliminary data.</text>
</comment>
<dbReference type="InterPro" id="IPR023214">
    <property type="entry name" value="HAD_sf"/>
</dbReference>
<dbReference type="PANTHER" id="PTHR19288:SF46">
    <property type="entry name" value="HALOACID DEHALOGENASE-LIKE HYDROLASE DOMAIN-CONTAINING PROTEIN 2"/>
    <property type="match status" value="1"/>
</dbReference>
<dbReference type="Proteomes" id="UP000632377">
    <property type="component" value="Unassembled WGS sequence"/>
</dbReference>
<dbReference type="InterPro" id="IPR006357">
    <property type="entry name" value="HAD-SF_hydro_IIA"/>
</dbReference>
<proteinExistence type="predicted"/>
<gene>
    <name evidence="1" type="ORF">JK636_23050</name>
</gene>
<name>A0ABS1TJ25_9CLOT</name>
<dbReference type="GO" id="GO:0016787">
    <property type="term" value="F:hydrolase activity"/>
    <property type="evidence" value="ECO:0007669"/>
    <property type="project" value="UniProtKB-KW"/>
</dbReference>
<dbReference type="EMBL" id="JAESWC010000025">
    <property type="protein sequence ID" value="MBL4938586.1"/>
    <property type="molecule type" value="Genomic_DNA"/>
</dbReference>
<dbReference type="NCBIfam" id="TIGR01460">
    <property type="entry name" value="HAD-SF-IIA"/>
    <property type="match status" value="1"/>
</dbReference>
<dbReference type="InterPro" id="IPR036412">
    <property type="entry name" value="HAD-like_sf"/>
</dbReference>
<dbReference type="Gene3D" id="3.40.50.1000">
    <property type="entry name" value="HAD superfamily/HAD-like"/>
    <property type="match status" value="2"/>
</dbReference>
<protein>
    <submittedName>
        <fullName evidence="1">HAD-IIA family hydrolase</fullName>
    </submittedName>
</protein>
<organism evidence="1 2">
    <name type="scientific">Clostridium rhizosphaerae</name>
    <dbReference type="NCBI Taxonomy" id="2803861"/>
    <lineage>
        <taxon>Bacteria</taxon>
        <taxon>Bacillati</taxon>
        <taxon>Bacillota</taxon>
        <taxon>Clostridia</taxon>
        <taxon>Eubacteriales</taxon>
        <taxon>Clostridiaceae</taxon>
        <taxon>Clostridium</taxon>
    </lineage>
</organism>
<dbReference type="SUPFAM" id="SSF56784">
    <property type="entry name" value="HAD-like"/>
    <property type="match status" value="1"/>
</dbReference>
<accession>A0ABS1TJ25</accession>
<keyword evidence="1" id="KW-0378">Hydrolase</keyword>
<sequence length="258" mass="28879">MRGKIDTILFDLDGTLYAKGKPIKSAVNVIETLRKEKVKLAFITNTDGWTVEHIHKRLIDMGFNIALEEVFTPVAAVKQFFADNKDKSCYLLVTDEVFESLKGLKLNDINPDYVVVGDFSDKTNYEEINKVFRFIMNGSEILALSKANYYFQDNGININTGAFVGMFEKACEKEAVLLGKPSKEFFNLALNRLGSKAESTIVVGDDITVDITGAKAVNAISVLVTTGHYNEEIVKSFKEKPDYIIEDITHLPSLLMEE</sequence>
<evidence type="ECO:0000313" key="1">
    <source>
        <dbReference type="EMBL" id="MBL4938586.1"/>
    </source>
</evidence>
<reference evidence="1 2" key="1">
    <citation type="submission" date="2021-01" db="EMBL/GenBank/DDBJ databases">
        <title>Genome public.</title>
        <authorList>
            <person name="Liu C."/>
            <person name="Sun Q."/>
        </authorList>
    </citation>
    <scope>NUCLEOTIDE SEQUENCE [LARGE SCALE GENOMIC DNA]</scope>
    <source>
        <strain evidence="1 2">YIM B02515</strain>
    </source>
</reference>
<dbReference type="Pfam" id="PF13242">
    <property type="entry name" value="Hydrolase_like"/>
    <property type="match status" value="1"/>
</dbReference>
<dbReference type="Pfam" id="PF13344">
    <property type="entry name" value="Hydrolase_6"/>
    <property type="match status" value="1"/>
</dbReference>
<dbReference type="PANTHER" id="PTHR19288">
    <property type="entry name" value="4-NITROPHENYLPHOSPHATASE-RELATED"/>
    <property type="match status" value="1"/>
</dbReference>